<comment type="caution">
    <text evidence="2">The sequence shown here is derived from an EMBL/GenBank/DDBJ whole genome shotgun (WGS) entry which is preliminary data.</text>
</comment>
<evidence type="ECO:0000256" key="1">
    <source>
        <dbReference type="SAM" id="SignalP"/>
    </source>
</evidence>
<dbReference type="EMBL" id="JADFTS010000004">
    <property type="protein sequence ID" value="KAF9611564.1"/>
    <property type="molecule type" value="Genomic_DNA"/>
</dbReference>
<dbReference type="AlphaFoldDB" id="A0A835I6M5"/>
<protein>
    <recommendedName>
        <fullName evidence="4">ARM repeat superfamily protein</fullName>
    </recommendedName>
</protein>
<dbReference type="GO" id="GO:0043248">
    <property type="term" value="P:proteasome assembly"/>
    <property type="evidence" value="ECO:0007669"/>
    <property type="project" value="InterPro"/>
</dbReference>
<evidence type="ECO:0008006" key="4">
    <source>
        <dbReference type="Google" id="ProtNLM"/>
    </source>
</evidence>
<evidence type="ECO:0000313" key="2">
    <source>
        <dbReference type="EMBL" id="KAF9611564.1"/>
    </source>
</evidence>
<sequence>MLKFLAIQGAVFLLSTPLARHVVDAAFLRQGRGRQLAALYALGNILGVNRLTDGIMLTDKAEESLRSLIYEIAAKSSKLTPSGLFMSVLKQETEIRLAAYRLITVLVARPWCLMEICAKQEIIGIVTDPHNEFTKNGLLAYHFFLNDDFDSYSSCCMEARYNCCVAINKALLSSNNLTNHPSLTEIAGKLHEAVRRGPYLTRERIEAQPVVVTAERL</sequence>
<name>A0A835I6M5_9MAGN</name>
<reference evidence="2 3" key="1">
    <citation type="submission" date="2020-10" db="EMBL/GenBank/DDBJ databases">
        <title>The Coptis chinensis genome and diversification of protoberbering-type alkaloids.</title>
        <authorList>
            <person name="Wang B."/>
            <person name="Shu S."/>
            <person name="Song C."/>
            <person name="Liu Y."/>
        </authorList>
    </citation>
    <scope>NUCLEOTIDE SEQUENCE [LARGE SCALE GENOMIC DNA]</scope>
    <source>
        <strain evidence="2">HL-2020</strain>
        <tissue evidence="2">Leaf</tissue>
    </source>
</reference>
<feature type="chain" id="PRO_5032829047" description="ARM repeat superfamily protein" evidence="1">
    <location>
        <begin position="26"/>
        <end position="217"/>
    </location>
</feature>
<dbReference type="InterPro" id="IPR019538">
    <property type="entry name" value="PSMD5"/>
</dbReference>
<keyword evidence="3" id="KW-1185">Reference proteome</keyword>
<dbReference type="PANTHER" id="PTHR13554">
    <property type="entry name" value="26S PROTEASOME NON-ATPASE REGULATORY SUBUNIT 5-RELATED"/>
    <property type="match status" value="1"/>
</dbReference>
<dbReference type="PANTHER" id="PTHR13554:SF10">
    <property type="entry name" value="26S PROTEASOME NON-ATPASE REGULATORY SUBUNIT 5"/>
    <property type="match status" value="1"/>
</dbReference>
<dbReference type="GO" id="GO:0005829">
    <property type="term" value="C:cytosol"/>
    <property type="evidence" value="ECO:0007669"/>
    <property type="project" value="TreeGrafter"/>
</dbReference>
<dbReference type="Proteomes" id="UP000631114">
    <property type="component" value="Unassembled WGS sequence"/>
</dbReference>
<dbReference type="OrthoDB" id="10250600at2759"/>
<evidence type="ECO:0000313" key="3">
    <source>
        <dbReference type="Proteomes" id="UP000631114"/>
    </source>
</evidence>
<keyword evidence="1" id="KW-0732">Signal</keyword>
<gene>
    <name evidence="2" type="ORF">IFM89_033568</name>
</gene>
<proteinExistence type="predicted"/>
<accession>A0A835I6M5</accession>
<organism evidence="2 3">
    <name type="scientific">Coptis chinensis</name>
    <dbReference type="NCBI Taxonomy" id="261450"/>
    <lineage>
        <taxon>Eukaryota</taxon>
        <taxon>Viridiplantae</taxon>
        <taxon>Streptophyta</taxon>
        <taxon>Embryophyta</taxon>
        <taxon>Tracheophyta</taxon>
        <taxon>Spermatophyta</taxon>
        <taxon>Magnoliopsida</taxon>
        <taxon>Ranunculales</taxon>
        <taxon>Ranunculaceae</taxon>
        <taxon>Coptidoideae</taxon>
        <taxon>Coptis</taxon>
    </lineage>
</organism>
<feature type="signal peptide" evidence="1">
    <location>
        <begin position="1"/>
        <end position="25"/>
    </location>
</feature>